<dbReference type="Pfam" id="PF00560">
    <property type="entry name" value="LRR_1"/>
    <property type="match status" value="2"/>
</dbReference>
<dbReference type="InterPro" id="IPR001611">
    <property type="entry name" value="Leu-rich_rpt"/>
</dbReference>
<evidence type="ECO:0000256" key="9">
    <source>
        <dbReference type="ARBA" id="ARBA00023136"/>
    </source>
</evidence>
<keyword evidence="7" id="KW-0677">Repeat</keyword>
<proteinExistence type="inferred from homology"/>
<comment type="subcellular location">
    <subcellularLocation>
        <location evidence="1">Cell membrane</location>
        <topology evidence="1">Single-pass type I membrane protein</topology>
    </subcellularLocation>
</comment>
<reference evidence="17" key="1">
    <citation type="submission" date="2025-08" db="UniProtKB">
        <authorList>
            <consortium name="RefSeq"/>
        </authorList>
    </citation>
    <scope>IDENTIFICATION</scope>
    <source>
        <tissue evidence="17">Young leaves</tissue>
    </source>
</reference>
<dbReference type="InterPro" id="IPR055414">
    <property type="entry name" value="LRR_R13L4/SHOC2-like"/>
</dbReference>
<dbReference type="InterPro" id="IPR046956">
    <property type="entry name" value="RLP23-like"/>
</dbReference>
<gene>
    <name evidence="17" type="primary">LOC111435783</name>
</gene>
<keyword evidence="9 12" id="KW-0472">Membrane</keyword>
<keyword evidence="16" id="KW-1185">Reference proteome</keyword>
<dbReference type="InterPro" id="IPR003591">
    <property type="entry name" value="Leu-rich_rpt_typical-subtyp"/>
</dbReference>
<dbReference type="KEGG" id="cmos:111435783"/>
<comment type="similarity">
    <text evidence="2">Belongs to the RLP family.</text>
</comment>
<evidence type="ECO:0000313" key="17">
    <source>
        <dbReference type="RefSeq" id="XP_022929096.1"/>
    </source>
</evidence>
<dbReference type="FunFam" id="3.80.10.10:FF:000383">
    <property type="entry name" value="Leucine-rich repeat receptor protein kinase EMS1"/>
    <property type="match status" value="1"/>
</dbReference>
<feature type="domain" description="Leucine-rich repeat-containing N-terminal plant-type" evidence="14">
    <location>
        <begin position="31"/>
        <end position="69"/>
    </location>
</feature>
<evidence type="ECO:0000256" key="10">
    <source>
        <dbReference type="ARBA" id="ARBA00023170"/>
    </source>
</evidence>
<dbReference type="SUPFAM" id="SSF52047">
    <property type="entry name" value="RNI-like"/>
    <property type="match status" value="1"/>
</dbReference>
<dbReference type="PROSITE" id="PS51450">
    <property type="entry name" value="LRR"/>
    <property type="match status" value="2"/>
</dbReference>
<evidence type="ECO:0000256" key="6">
    <source>
        <dbReference type="ARBA" id="ARBA00022729"/>
    </source>
</evidence>
<dbReference type="FunFam" id="3.80.10.10:FF:000111">
    <property type="entry name" value="LRR receptor-like serine/threonine-protein kinase ERECTA"/>
    <property type="match status" value="1"/>
</dbReference>
<dbReference type="InterPro" id="IPR032675">
    <property type="entry name" value="LRR_dom_sf"/>
</dbReference>
<keyword evidence="6 13" id="KW-0732">Signal</keyword>
<evidence type="ECO:0000313" key="16">
    <source>
        <dbReference type="Proteomes" id="UP000504609"/>
    </source>
</evidence>
<dbReference type="GeneID" id="111435783"/>
<dbReference type="AlphaFoldDB" id="A0A6J1EM51"/>
<keyword evidence="8 12" id="KW-1133">Transmembrane helix</keyword>
<keyword evidence="11" id="KW-0325">Glycoprotein</keyword>
<dbReference type="FunFam" id="3.80.10.10:FF:000095">
    <property type="entry name" value="LRR receptor-like serine/threonine-protein kinase GSO1"/>
    <property type="match status" value="1"/>
</dbReference>
<organism evidence="16 17">
    <name type="scientific">Cucurbita moschata</name>
    <name type="common">Winter crookneck squash</name>
    <name type="synonym">Cucurbita pepo var. moschata</name>
    <dbReference type="NCBI Taxonomy" id="3662"/>
    <lineage>
        <taxon>Eukaryota</taxon>
        <taxon>Viridiplantae</taxon>
        <taxon>Streptophyta</taxon>
        <taxon>Embryophyta</taxon>
        <taxon>Tracheophyta</taxon>
        <taxon>Spermatophyta</taxon>
        <taxon>Magnoliopsida</taxon>
        <taxon>eudicotyledons</taxon>
        <taxon>Gunneridae</taxon>
        <taxon>Pentapetalae</taxon>
        <taxon>rosids</taxon>
        <taxon>fabids</taxon>
        <taxon>Cucurbitales</taxon>
        <taxon>Cucurbitaceae</taxon>
        <taxon>Cucurbiteae</taxon>
        <taxon>Cucurbita</taxon>
    </lineage>
</organism>
<dbReference type="Pfam" id="PF08263">
    <property type="entry name" value="LRRNT_2"/>
    <property type="match status" value="1"/>
</dbReference>
<dbReference type="Gene3D" id="3.80.10.10">
    <property type="entry name" value="Ribonuclease Inhibitor"/>
    <property type="match status" value="4"/>
</dbReference>
<feature type="transmembrane region" description="Helical" evidence="12">
    <location>
        <begin position="892"/>
        <end position="915"/>
    </location>
</feature>
<feature type="chain" id="PRO_5026727110" evidence="13">
    <location>
        <begin position="27"/>
        <end position="952"/>
    </location>
</feature>
<evidence type="ECO:0000256" key="11">
    <source>
        <dbReference type="ARBA" id="ARBA00023180"/>
    </source>
</evidence>
<evidence type="ECO:0000256" key="5">
    <source>
        <dbReference type="ARBA" id="ARBA00022692"/>
    </source>
</evidence>
<evidence type="ECO:0000256" key="4">
    <source>
        <dbReference type="ARBA" id="ARBA00022614"/>
    </source>
</evidence>
<keyword evidence="4" id="KW-0433">Leucine-rich repeat</keyword>
<dbReference type="SUPFAM" id="SSF52058">
    <property type="entry name" value="L domain-like"/>
    <property type="match status" value="2"/>
</dbReference>
<dbReference type="PANTHER" id="PTHR48063">
    <property type="entry name" value="LRR RECEPTOR-LIKE KINASE"/>
    <property type="match status" value="1"/>
</dbReference>
<keyword evidence="10" id="KW-0675">Receptor</keyword>
<dbReference type="PRINTS" id="PR00019">
    <property type="entry name" value="LEURICHRPT"/>
</dbReference>
<evidence type="ECO:0000256" key="1">
    <source>
        <dbReference type="ARBA" id="ARBA00004251"/>
    </source>
</evidence>
<dbReference type="GO" id="GO:0005886">
    <property type="term" value="C:plasma membrane"/>
    <property type="evidence" value="ECO:0007669"/>
    <property type="project" value="UniProtKB-SubCell"/>
</dbReference>
<evidence type="ECO:0000256" key="8">
    <source>
        <dbReference type="ARBA" id="ARBA00022989"/>
    </source>
</evidence>
<name>A0A6J1EM51_CUCMO</name>
<dbReference type="PANTHER" id="PTHR48063:SF112">
    <property type="entry name" value="RECEPTOR LIKE PROTEIN 30-LIKE"/>
    <property type="match status" value="1"/>
</dbReference>
<evidence type="ECO:0000256" key="12">
    <source>
        <dbReference type="SAM" id="Phobius"/>
    </source>
</evidence>
<dbReference type="SMART" id="SM00365">
    <property type="entry name" value="LRR_SD22"/>
    <property type="match status" value="7"/>
</dbReference>
<dbReference type="RefSeq" id="XP_022929096.1">
    <property type="nucleotide sequence ID" value="XM_023073328.1"/>
</dbReference>
<protein>
    <submittedName>
        <fullName evidence="17">Receptor-like protein 12 isoform X1</fullName>
    </submittedName>
</protein>
<evidence type="ECO:0000259" key="15">
    <source>
        <dbReference type="Pfam" id="PF23598"/>
    </source>
</evidence>
<dbReference type="InterPro" id="IPR013210">
    <property type="entry name" value="LRR_N_plant-typ"/>
</dbReference>
<dbReference type="Proteomes" id="UP000504609">
    <property type="component" value="Unplaced"/>
</dbReference>
<evidence type="ECO:0000256" key="3">
    <source>
        <dbReference type="ARBA" id="ARBA00022475"/>
    </source>
</evidence>
<keyword evidence="3" id="KW-1003">Cell membrane</keyword>
<dbReference type="Pfam" id="PF23598">
    <property type="entry name" value="LRR_14"/>
    <property type="match status" value="1"/>
</dbReference>
<accession>A0A6J1EM51</accession>
<feature type="domain" description="Disease resistance R13L4/SHOC-2-like LRR" evidence="15">
    <location>
        <begin position="323"/>
        <end position="496"/>
    </location>
</feature>
<evidence type="ECO:0000256" key="2">
    <source>
        <dbReference type="ARBA" id="ARBA00009592"/>
    </source>
</evidence>
<evidence type="ECO:0000256" key="7">
    <source>
        <dbReference type="ARBA" id="ARBA00022737"/>
    </source>
</evidence>
<sequence>MKKLSFLLCVLSMMVLLQFSLSRVSAVTCIQKEREALLQFKRGFWWDPSHRLASWNGTNCCNWYGVGCNQTTRHVIKIDLRSNRLDYSSPLFNNSIDSSLLELKHLNYLDLSGNYFNYTQIPHFLGSMVELTYLNLSNAFFNAKVLPRHLGNLTKLVVLDLSNSYGYSISGVELKQLNRDIEWISHLSSLHFFGLSGTNLSEASNLMQVLSSLPFLSSLILRGCGLQNNQFSFRSMNSSFLSRIQYLDLSVNHFDGPIPKAFHNMTSLKFLDLSDNQFTSIDGGVSSFIFRNNCILKTLDLSYNYDLGGDVFGSYENESMSCSRYDLQVLNLPGTSIQIKIPNWLGKFKNLRSLSLSRSHIYGSIPASLGNLSSLENLYLSSNALTGAIPTTFGKLLNLRKLILGWNRLEELGEECFIQLENLEVLDISHNLLKGVLAEAHFANLSRLNTLLIGDNEHLSLDMKSNWIPTFQLKYFYASSCTDCFGSEFPQWLRTQKALVTLGLSKTSISSDFPIWLRARSLTALDLSHNQIVGPIPTSIGDQMPNLKYLYLNGNLINDSLPLSLCKLKNLTEVDLSSNEFSGMVQGCWLTSNLTILDLSSNNFSGTFPYSHGNLSGIQRLFLGNNSFEGSMPRILKNSKDMEILDLEGNKFSGNIPTWVGNNLENLKCLMLRDNLFNGTIPSSLCNLTSLFNLDLARNQLEGPIPQNLRNFNAMTEQAYVIFSHPREKSIRQSIKSNDLYYSMKQLEVMVKIDLSQNYLVGSIPSEITKLKELIGLNLSHNNLTGTIPAEIGEIESLESLDLSFNQLFGPIPRSISRLNSLGDLKLSHNNLSGEIPQEGHLSTFNEASSFDGNPYLCGDPLPKKCTTKNSFEPRFRHIENQDEEEDKWEKWLFYVMIILGYTVGFWGVVGALIFKRSWRYAYFKFADETKDKIHTTIQWSVERLKRFFLRK</sequence>
<dbReference type="SMART" id="SM00369">
    <property type="entry name" value="LRR_TYP"/>
    <property type="match status" value="11"/>
</dbReference>
<feature type="signal peptide" evidence="13">
    <location>
        <begin position="1"/>
        <end position="26"/>
    </location>
</feature>
<keyword evidence="5 12" id="KW-0812">Transmembrane</keyword>
<evidence type="ECO:0000259" key="14">
    <source>
        <dbReference type="Pfam" id="PF08263"/>
    </source>
</evidence>
<evidence type="ECO:0000256" key="13">
    <source>
        <dbReference type="SAM" id="SignalP"/>
    </source>
</evidence>
<dbReference type="Pfam" id="PF13855">
    <property type="entry name" value="LRR_8"/>
    <property type="match status" value="3"/>
</dbReference>